<gene>
    <name evidence="2" type="ORF">DM02DRAFT_677578</name>
</gene>
<feature type="compositionally biased region" description="Low complexity" evidence="1">
    <location>
        <begin position="360"/>
        <end position="381"/>
    </location>
</feature>
<dbReference type="Proteomes" id="UP000244855">
    <property type="component" value="Unassembled WGS sequence"/>
</dbReference>
<feature type="compositionally biased region" description="Low complexity" evidence="1">
    <location>
        <begin position="291"/>
        <end position="305"/>
    </location>
</feature>
<evidence type="ECO:0000313" key="2">
    <source>
        <dbReference type="EMBL" id="PVH92334.1"/>
    </source>
</evidence>
<evidence type="ECO:0000313" key="3">
    <source>
        <dbReference type="Proteomes" id="UP000244855"/>
    </source>
</evidence>
<reference evidence="2 3" key="1">
    <citation type="journal article" date="2018" name="Sci. Rep.">
        <title>Comparative genomics provides insights into the lifestyle and reveals functional heterogeneity of dark septate endophytic fungi.</title>
        <authorList>
            <person name="Knapp D.G."/>
            <person name="Nemeth J.B."/>
            <person name="Barry K."/>
            <person name="Hainaut M."/>
            <person name="Henrissat B."/>
            <person name="Johnson J."/>
            <person name="Kuo A."/>
            <person name="Lim J.H.P."/>
            <person name="Lipzen A."/>
            <person name="Nolan M."/>
            <person name="Ohm R.A."/>
            <person name="Tamas L."/>
            <person name="Grigoriev I.V."/>
            <person name="Spatafora J.W."/>
            <person name="Nagy L.G."/>
            <person name="Kovacs G.M."/>
        </authorList>
    </citation>
    <scope>NUCLEOTIDE SEQUENCE [LARGE SCALE GENOMIC DNA]</scope>
    <source>
        <strain evidence="2 3">DSE2036</strain>
    </source>
</reference>
<evidence type="ECO:0000256" key="1">
    <source>
        <dbReference type="SAM" id="MobiDB-lite"/>
    </source>
</evidence>
<feature type="compositionally biased region" description="Low complexity" evidence="1">
    <location>
        <begin position="260"/>
        <end position="269"/>
    </location>
</feature>
<name>A0A2V1D530_9PLEO</name>
<feature type="compositionally biased region" description="Polar residues" evidence="1">
    <location>
        <begin position="120"/>
        <end position="156"/>
    </location>
</feature>
<protein>
    <submittedName>
        <fullName evidence="2">Uncharacterized protein</fullName>
    </submittedName>
</protein>
<organism evidence="2 3">
    <name type="scientific">Periconia macrospinosa</name>
    <dbReference type="NCBI Taxonomy" id="97972"/>
    <lineage>
        <taxon>Eukaryota</taxon>
        <taxon>Fungi</taxon>
        <taxon>Dikarya</taxon>
        <taxon>Ascomycota</taxon>
        <taxon>Pezizomycotina</taxon>
        <taxon>Dothideomycetes</taxon>
        <taxon>Pleosporomycetidae</taxon>
        <taxon>Pleosporales</taxon>
        <taxon>Massarineae</taxon>
        <taxon>Periconiaceae</taxon>
        <taxon>Periconia</taxon>
    </lineage>
</organism>
<dbReference type="AlphaFoldDB" id="A0A2V1D530"/>
<feature type="compositionally biased region" description="Low complexity" evidence="1">
    <location>
        <begin position="164"/>
        <end position="178"/>
    </location>
</feature>
<feature type="compositionally biased region" description="Polar residues" evidence="1">
    <location>
        <begin position="348"/>
        <end position="359"/>
    </location>
</feature>
<accession>A0A2V1D530</accession>
<feature type="region of interest" description="Disordered" evidence="1">
    <location>
        <begin position="191"/>
        <end position="397"/>
    </location>
</feature>
<feature type="region of interest" description="Disordered" evidence="1">
    <location>
        <begin position="120"/>
        <end position="178"/>
    </location>
</feature>
<sequence>MASIPLVGCDEDSEVFASDREDGEDAGFSFMKLKLNPSLSVKREAESGGGFSFIGFKPTLAFTPTFHRSRSSTGLASFAQHPEKKATSWSYQQTNKADAAMIMRTDSPCSYQPRVWPRTSHIQSFSRNNPLRLTTKTRNSKRGSNVNDLSGIKTATSPVPPSPSSVSRRSPVPGPVSSIYSPTAGVELQPSVYYGHNSPPSPVLSPHRKSSQTIPPHAALSSTYQYDHSPPSPPSPLYHHQQPQVPPSPLYHHQQPQVPSLPLYHHQQPQPLPPPLFLHQPNEQPLPPSPHFLHPSSPLQNLQRPLQPPYNQMNFPPPIRVPIHPQPPQPPQPVSFSQPPQHPLFRNPQYTTPPQTSHNHNLNSRTTSLSSRISSLSSPISPLHPPPLQPWRPTESALTERTPRACISCGSEQLYALPSMCIEQGEHEYEGSEWSQGYGDEEMGFSFDFSQYGDWSDRAYSGEYADQYANENAHRRMELQREDVLVALGRGNKRNGFVF</sequence>
<dbReference type="EMBL" id="KZ805694">
    <property type="protein sequence ID" value="PVH92334.1"/>
    <property type="molecule type" value="Genomic_DNA"/>
</dbReference>
<keyword evidence="3" id="KW-1185">Reference proteome</keyword>
<feature type="compositionally biased region" description="Pro residues" evidence="1">
    <location>
        <begin position="315"/>
        <end position="333"/>
    </location>
</feature>
<proteinExistence type="predicted"/>